<proteinExistence type="inferred from homology"/>
<evidence type="ECO:0000313" key="6">
    <source>
        <dbReference type="EMBL" id="PRT54978.1"/>
    </source>
</evidence>
<dbReference type="GO" id="GO:0016020">
    <property type="term" value="C:membrane"/>
    <property type="evidence" value="ECO:0007669"/>
    <property type="project" value="UniProtKB-SubCell"/>
</dbReference>
<evidence type="ECO:0000256" key="4">
    <source>
        <dbReference type="ARBA" id="ARBA00022989"/>
    </source>
</evidence>
<dbReference type="Pfam" id="PF04930">
    <property type="entry name" value="FUN14"/>
    <property type="match status" value="1"/>
</dbReference>
<keyword evidence="7" id="KW-1185">Reference proteome</keyword>
<dbReference type="OrthoDB" id="3990500at2759"/>
<dbReference type="Proteomes" id="UP000238350">
    <property type="component" value="Unassembled WGS sequence"/>
</dbReference>
<dbReference type="EMBL" id="NDIQ01000021">
    <property type="protein sequence ID" value="PRT54978.1"/>
    <property type="molecule type" value="Genomic_DNA"/>
</dbReference>
<reference evidence="6 7" key="1">
    <citation type="submission" date="2017-04" db="EMBL/GenBank/DDBJ databases">
        <title>Genome sequencing of [Candida] sorbophila.</title>
        <authorList>
            <person name="Ahn J.O."/>
        </authorList>
    </citation>
    <scope>NUCLEOTIDE SEQUENCE [LARGE SCALE GENOMIC DNA]</scope>
    <source>
        <strain evidence="6 7">DS02</strain>
    </source>
</reference>
<evidence type="ECO:0000256" key="2">
    <source>
        <dbReference type="ARBA" id="ARBA00009160"/>
    </source>
</evidence>
<keyword evidence="3" id="KW-0812">Transmembrane</keyword>
<comment type="caution">
    <text evidence="6">The sequence shown here is derived from an EMBL/GenBank/DDBJ whole genome shotgun (WGS) entry which is preliminary data.</text>
</comment>
<comment type="similarity">
    <text evidence="2">Belongs to the FUN14 family.</text>
</comment>
<evidence type="ECO:0000313" key="7">
    <source>
        <dbReference type="Proteomes" id="UP000238350"/>
    </source>
</evidence>
<evidence type="ECO:0000256" key="1">
    <source>
        <dbReference type="ARBA" id="ARBA00004370"/>
    </source>
</evidence>
<dbReference type="GeneID" id="36516346"/>
<organism evidence="6 7">
    <name type="scientific">Wickerhamiella sorbophila</name>
    <dbReference type="NCBI Taxonomy" id="45607"/>
    <lineage>
        <taxon>Eukaryota</taxon>
        <taxon>Fungi</taxon>
        <taxon>Dikarya</taxon>
        <taxon>Ascomycota</taxon>
        <taxon>Saccharomycotina</taxon>
        <taxon>Dipodascomycetes</taxon>
        <taxon>Dipodascales</taxon>
        <taxon>Trichomonascaceae</taxon>
        <taxon>Wickerhamiella</taxon>
    </lineage>
</organism>
<keyword evidence="5" id="KW-0472">Membrane</keyword>
<name>A0A2T0FJ09_9ASCO</name>
<evidence type="ECO:0000256" key="5">
    <source>
        <dbReference type="ARBA" id="ARBA00023136"/>
    </source>
</evidence>
<keyword evidence="4" id="KW-1133">Transmembrane helix</keyword>
<protein>
    <submittedName>
        <fullName evidence="6">Uncharacterized protein</fullName>
    </submittedName>
</protein>
<dbReference type="AlphaFoldDB" id="A0A2T0FJ09"/>
<dbReference type="RefSeq" id="XP_024664923.1">
    <property type="nucleotide sequence ID" value="XM_024809155.1"/>
</dbReference>
<gene>
    <name evidence="6" type="ORF">B9G98_02598</name>
</gene>
<evidence type="ECO:0000256" key="3">
    <source>
        <dbReference type="ARBA" id="ARBA00022692"/>
    </source>
</evidence>
<accession>A0A2T0FJ09</accession>
<dbReference type="STRING" id="45607.A0A2T0FJ09"/>
<comment type="subcellular location">
    <subcellularLocation>
        <location evidence="1">Membrane</location>
    </subcellularLocation>
</comment>
<dbReference type="InterPro" id="IPR007014">
    <property type="entry name" value="FUN14"/>
</dbReference>
<sequence>MFRLATWVPITLGGAIGTSMYAQTRTKILNDVVYSTPDIQPVHRLGVTNTGRGLARFNGKLDYHQLSYGSFGGMVAGYLFGKISRVLVALVVGSVLTVEFLQYQGHVDLTPWTNQIYRWSVNKIQDGIAIDDPSFKVGFGAAFLVAAMNA</sequence>